<dbReference type="EMBL" id="BSEN01000011">
    <property type="protein sequence ID" value="GLJ76776.1"/>
    <property type="molecule type" value="Genomic_DNA"/>
</dbReference>
<reference evidence="2" key="2">
    <citation type="submission" date="2023-01" db="EMBL/GenBank/DDBJ databases">
        <authorList>
            <person name="Sun Q."/>
            <person name="Evtushenko L."/>
        </authorList>
    </citation>
    <scope>NUCLEOTIDE SEQUENCE</scope>
    <source>
        <strain evidence="2">VKM Ac-1401</strain>
    </source>
</reference>
<reference evidence="2" key="1">
    <citation type="journal article" date="2014" name="Int. J. Syst. Evol. Microbiol.">
        <title>Complete genome sequence of Corynebacterium casei LMG S-19264T (=DSM 44701T), isolated from a smear-ripened cheese.</title>
        <authorList>
            <consortium name="US DOE Joint Genome Institute (JGI-PGF)"/>
            <person name="Walter F."/>
            <person name="Albersmeier A."/>
            <person name="Kalinowski J."/>
            <person name="Ruckert C."/>
        </authorList>
    </citation>
    <scope>NUCLEOTIDE SEQUENCE</scope>
    <source>
        <strain evidence="2">VKM Ac-1401</strain>
    </source>
</reference>
<comment type="caution">
    <text evidence="2">The sequence shown here is derived from an EMBL/GenBank/DDBJ whole genome shotgun (WGS) entry which is preliminary data.</text>
</comment>
<proteinExistence type="predicted"/>
<keyword evidence="1" id="KW-0472">Membrane</keyword>
<sequence length="617" mass="63323">MATDGLTPAGPGGPSRRRPNTRRIVGWSIAFVVLILLIIVAWVSIRGLMAKRELDSAAPYVRTVQASITTGDTAAAATAAEHLRGHAAQAASLTGDPVWRVVEIVPGIGQNLSAVRTAAAATDTLATRVIAPLVSVAKDADPSRIKPVNGAIDLTPLERAQPVVERAQIAFHEAEASVDGIDVDATIGPVHDAVKHLRGMLENAAPAVDAVGNSARLLPAMLGADGQRSYLLLAQNPAELRATGGLIGALALIRADHGKISLISQASGSSFRPLAQPIAVVPASSTGLYGPFLANAIQAVNLTPDFPLAAKNVSALWTAKFGGKIDGVLTIDPVALSYLLKATGPVPLSTGDMLSASNAVQLLLSDVYRRWSDPAQQDAFFASAAGSVFSAVASGSADGTELVKALAQAGGDHRMLIWSAHAAEEKVLASTTLAGRLPESDPSTAGIGVYFNDATGAKMDYYLTASVAAGTALCRTDGTPSTQVRVTLANNAPADAATTLPAYVTGNGYFGLAPGNIRTRVAVYGPEGGLLTATRSGDVNYPTIAGTDDQRPVSVFTVDLAPGQSKTVTVDLLNMKQTETGMSLTITPTLHAARTTASTPGMGGASVIALDCGDTVK</sequence>
<feature type="transmembrane region" description="Helical" evidence="1">
    <location>
        <begin position="24"/>
        <end position="45"/>
    </location>
</feature>
<evidence type="ECO:0000256" key="1">
    <source>
        <dbReference type="SAM" id="Phobius"/>
    </source>
</evidence>
<name>A0A9W6HA73_9MICO</name>
<protein>
    <recommendedName>
        <fullName evidence="4">DUF4012 domain-containing protein</fullName>
    </recommendedName>
</protein>
<keyword evidence="1" id="KW-1133">Transmembrane helix</keyword>
<keyword evidence="1" id="KW-0812">Transmembrane</keyword>
<organism evidence="2 3">
    <name type="scientific">Leifsonia poae</name>
    <dbReference type="NCBI Taxonomy" id="110933"/>
    <lineage>
        <taxon>Bacteria</taxon>
        <taxon>Bacillati</taxon>
        <taxon>Actinomycetota</taxon>
        <taxon>Actinomycetes</taxon>
        <taxon>Micrococcales</taxon>
        <taxon>Microbacteriaceae</taxon>
        <taxon>Leifsonia</taxon>
    </lineage>
</organism>
<accession>A0A9W6HA73</accession>
<evidence type="ECO:0000313" key="2">
    <source>
        <dbReference type="EMBL" id="GLJ76776.1"/>
    </source>
</evidence>
<dbReference type="Pfam" id="PF13196">
    <property type="entry name" value="DUF4012"/>
    <property type="match status" value="1"/>
</dbReference>
<dbReference type="Proteomes" id="UP001142372">
    <property type="component" value="Unassembled WGS sequence"/>
</dbReference>
<evidence type="ECO:0008006" key="4">
    <source>
        <dbReference type="Google" id="ProtNLM"/>
    </source>
</evidence>
<dbReference type="AlphaFoldDB" id="A0A9W6HA73"/>
<evidence type="ECO:0000313" key="3">
    <source>
        <dbReference type="Proteomes" id="UP001142372"/>
    </source>
</evidence>
<gene>
    <name evidence="2" type="ORF">GCM10017584_23500</name>
</gene>
<keyword evidence="3" id="KW-1185">Reference proteome</keyword>
<dbReference type="RefSeq" id="WP_271177436.1">
    <property type="nucleotide sequence ID" value="NZ_BAAAJO010000009.1"/>
</dbReference>
<dbReference type="InterPro" id="IPR025101">
    <property type="entry name" value="DUF4012"/>
</dbReference>